<feature type="transmembrane region" description="Helical" evidence="8">
    <location>
        <begin position="108"/>
        <end position="126"/>
    </location>
</feature>
<evidence type="ECO:0000256" key="6">
    <source>
        <dbReference type="ARBA" id="ARBA00023136"/>
    </source>
</evidence>
<dbReference type="CDD" id="cd16429">
    <property type="entry name" value="VirB10"/>
    <property type="match status" value="1"/>
</dbReference>
<dbReference type="Pfam" id="PF03743">
    <property type="entry name" value="TrbI"/>
    <property type="match status" value="1"/>
</dbReference>
<dbReference type="STRING" id="416944.SAMN05421548_13262"/>
<reference evidence="10" key="1">
    <citation type="submission" date="2016-09" db="EMBL/GenBank/DDBJ databases">
        <authorList>
            <person name="Varghese N."/>
            <person name="Submissions S."/>
        </authorList>
    </citation>
    <scope>NUCLEOTIDE SEQUENCE [LARGE SCALE GENOMIC DNA]</scope>
    <source>
        <strain evidence="10">TNe-862</strain>
    </source>
</reference>
<accession>A0A1G7A4S4</accession>
<evidence type="ECO:0000256" key="1">
    <source>
        <dbReference type="ARBA" id="ARBA00004162"/>
    </source>
</evidence>
<dbReference type="Gene3D" id="2.40.128.260">
    <property type="entry name" value="Type IV secretion system, VirB10/TraB/TrbI"/>
    <property type="match status" value="2"/>
</dbReference>
<dbReference type="InterPro" id="IPR042217">
    <property type="entry name" value="T4SS_VirB10/TrbI"/>
</dbReference>
<comment type="similarity">
    <text evidence="2">Belongs to the TrbI/VirB10 family.</text>
</comment>
<keyword evidence="10" id="KW-1185">Reference proteome</keyword>
<name>A0A1G7A4S4_9BURK</name>
<feature type="region of interest" description="Disordered" evidence="7">
    <location>
        <begin position="228"/>
        <end position="248"/>
    </location>
</feature>
<evidence type="ECO:0000313" key="10">
    <source>
        <dbReference type="Proteomes" id="UP000198908"/>
    </source>
</evidence>
<gene>
    <name evidence="9" type="ORF">SAMN05421548_13262</name>
</gene>
<keyword evidence="6 8" id="KW-0472">Membrane</keyword>
<sequence>MSDELNRPSRLESSASGSEPRGVGDLNTAQTDAEHADLYDVPPTPQRETPDGAARPSQASSADVGNAAVSPTAALTGPHSEPARPEHPDGFPDLNRHRQGAGGIAKRWLGILAFVAVTLAGAIWAVHRVVTLHQAEAKHARDVASDKPAGGRSFDIAAQAPSSASGAAPLSAVAASVVSAASAAQATTPANGHAGLPASANGPVASHSAASWYDADLIVGSGDAPAGVGASGTSGAADGVPGTTSGSVAASGSSNALTAALTPTVIHATQASLAGNRDLRLSAGAKIACAGDTAFDSTLAGISTCTVTSNVYSDTGHVLLIERGSTINTEFRSAPAQGQRRVFILSARIQTPNGVFVQIESPAADALGRMGIDGAVDNHWGERLGAAFMLSLVQDSIGYLASRSNSSNGTVVFQNTEQTGNDMADKVLNSTINIPPTITKNQGADFLIVLARDIDFSSVYQLEAKP</sequence>
<proteinExistence type="inferred from homology"/>
<keyword evidence="3" id="KW-1003">Cell membrane</keyword>
<evidence type="ECO:0000313" key="9">
    <source>
        <dbReference type="EMBL" id="SDE09055.1"/>
    </source>
</evidence>
<feature type="region of interest" description="Disordered" evidence="7">
    <location>
        <begin position="1"/>
        <end position="98"/>
    </location>
</feature>
<feature type="compositionally biased region" description="Basic and acidic residues" evidence="7">
    <location>
        <begin position="1"/>
        <end position="10"/>
    </location>
</feature>
<dbReference type="AlphaFoldDB" id="A0A1G7A4S4"/>
<dbReference type="GO" id="GO:0005886">
    <property type="term" value="C:plasma membrane"/>
    <property type="evidence" value="ECO:0007669"/>
    <property type="project" value="UniProtKB-SubCell"/>
</dbReference>
<dbReference type="EMBL" id="FMYQ01000032">
    <property type="protein sequence ID" value="SDE09055.1"/>
    <property type="molecule type" value="Genomic_DNA"/>
</dbReference>
<dbReference type="InterPro" id="IPR047695">
    <property type="entry name" value="T4SS_VirB10/PtlG"/>
</dbReference>
<organism evidence="9 10">
    <name type="scientific">Paraburkholderia lycopersici</name>
    <dbReference type="NCBI Taxonomy" id="416944"/>
    <lineage>
        <taxon>Bacteria</taxon>
        <taxon>Pseudomonadati</taxon>
        <taxon>Pseudomonadota</taxon>
        <taxon>Betaproteobacteria</taxon>
        <taxon>Burkholderiales</taxon>
        <taxon>Burkholderiaceae</taxon>
        <taxon>Paraburkholderia</taxon>
    </lineage>
</organism>
<dbReference type="OrthoDB" id="9766860at2"/>
<dbReference type="InterPro" id="IPR005498">
    <property type="entry name" value="T4SS_VirB10/TraB/TrbI"/>
</dbReference>
<protein>
    <submittedName>
        <fullName evidence="9">Type IV secretion system protein VirB10</fullName>
    </submittedName>
</protein>
<keyword evidence="4 8" id="KW-0812">Transmembrane</keyword>
<evidence type="ECO:0000256" key="8">
    <source>
        <dbReference type="SAM" id="Phobius"/>
    </source>
</evidence>
<keyword evidence="5 8" id="KW-1133">Transmembrane helix</keyword>
<evidence type="ECO:0000256" key="4">
    <source>
        <dbReference type="ARBA" id="ARBA00022692"/>
    </source>
</evidence>
<evidence type="ECO:0000256" key="3">
    <source>
        <dbReference type="ARBA" id="ARBA00022475"/>
    </source>
</evidence>
<evidence type="ECO:0000256" key="7">
    <source>
        <dbReference type="SAM" id="MobiDB-lite"/>
    </source>
</evidence>
<dbReference type="Proteomes" id="UP000198908">
    <property type="component" value="Unassembled WGS sequence"/>
</dbReference>
<feature type="compositionally biased region" description="Basic and acidic residues" evidence="7">
    <location>
        <begin position="81"/>
        <end position="96"/>
    </location>
</feature>
<comment type="subcellular location">
    <subcellularLocation>
        <location evidence="1">Cell membrane</location>
        <topology evidence="1">Single-pass membrane protein</topology>
    </subcellularLocation>
</comment>
<dbReference type="NCBIfam" id="NF038091">
    <property type="entry name" value="T4SS_VirB10"/>
    <property type="match status" value="1"/>
</dbReference>
<evidence type="ECO:0000256" key="2">
    <source>
        <dbReference type="ARBA" id="ARBA00010265"/>
    </source>
</evidence>
<dbReference type="RefSeq" id="WP_092004046.1">
    <property type="nucleotide sequence ID" value="NZ_FMYQ01000032.1"/>
</dbReference>
<evidence type="ECO:0000256" key="5">
    <source>
        <dbReference type="ARBA" id="ARBA00022989"/>
    </source>
</evidence>